<name>A0AAD0QIU7_9BACT</name>
<dbReference type="KEGG" id="atp:ATR_0620"/>
<sequence length="504" mass="56857">MKKFLFFLLFLVLFILGLFYMLLFTNIGNKAIANYIENSFNNKQNDFKLKFDTFLISPNDVNLVANINESSKIKIIGKINSILDLKGEFTYKIDINDLSIFNNLAQRELKGSLIANGDFLTKDGISTIIGITNLANSSSRYEINLNKSNLNSLNLDVKDANIDEIFALINEPIYSSGKLNLKAQILKNSDNSFNGDILANINSGKINNKVVEKEFNFPIKQTISYNINSSNKLEDTKISSDIKVASSLANLEMNNLIINLTTKEINSNYILDILNLRQIEEFINIALNGNLKVVGNIDKNQKTLKVDGNSNIAGGTANFALLDNNLDLKVNNANSLKLLHLLNKDEFFNSNLSLDLNYNLISKIGKLNLDIKNGNFVKNSFIQKVEELTKIDLSKEIFETGNVASNIDNKKIYSNLNLNSKKSDIKSKEAFIDLEKNIIDTKLDINLNKNRFSVKLEDDLNKPIIVVNVEELLKNILEKKLDKYLNKEENSDKKELLKGIKSLF</sequence>
<dbReference type="AlphaFoldDB" id="A0AAD0QIU7"/>
<evidence type="ECO:0000313" key="1">
    <source>
        <dbReference type="EMBL" id="AXK48490.1"/>
    </source>
</evidence>
<dbReference type="RefSeq" id="WP_115428024.1">
    <property type="nucleotide sequence ID" value="NZ_CP031367.1"/>
</dbReference>
<accession>A0AAD0QIU7</accession>
<organism evidence="1 3">
    <name type="scientific">Aliarcobacter trophiarum LMG 25534</name>
    <dbReference type="NCBI Taxonomy" id="1032241"/>
    <lineage>
        <taxon>Bacteria</taxon>
        <taxon>Pseudomonadati</taxon>
        <taxon>Campylobacterota</taxon>
        <taxon>Epsilonproteobacteria</taxon>
        <taxon>Campylobacterales</taxon>
        <taxon>Arcobacteraceae</taxon>
        <taxon>Aliarcobacter</taxon>
    </lineage>
</organism>
<evidence type="ECO:0000313" key="4">
    <source>
        <dbReference type="Proteomes" id="UP000289132"/>
    </source>
</evidence>
<keyword evidence="4" id="KW-1185">Reference proteome</keyword>
<dbReference type="Proteomes" id="UP000289132">
    <property type="component" value="Unassembled WGS sequence"/>
</dbReference>
<dbReference type="Proteomes" id="UP000254504">
    <property type="component" value="Chromosome"/>
</dbReference>
<reference evidence="1 3" key="2">
    <citation type="submission" date="2018-07" db="EMBL/GenBank/DDBJ databases">
        <title>Complete genome of the Arcobacter trophiarum type strain LMG 25534.</title>
        <authorList>
            <person name="Miller W.G."/>
            <person name="Yee E."/>
        </authorList>
    </citation>
    <scope>NUCLEOTIDE SEQUENCE [LARGE SCALE GENOMIC DNA]</scope>
    <source>
        <strain evidence="1 3">LMG 25534</strain>
    </source>
</reference>
<gene>
    <name evidence="1" type="ORF">ATR_0620</name>
    <name evidence="2" type="ORF">CRU87_07820</name>
</gene>
<proteinExistence type="predicted"/>
<evidence type="ECO:0000313" key="3">
    <source>
        <dbReference type="Proteomes" id="UP000254504"/>
    </source>
</evidence>
<evidence type="ECO:0008006" key="5">
    <source>
        <dbReference type="Google" id="ProtNLM"/>
    </source>
</evidence>
<dbReference type="EMBL" id="PDKD01000014">
    <property type="protein sequence ID" value="RXJ89979.1"/>
    <property type="molecule type" value="Genomic_DNA"/>
</dbReference>
<evidence type="ECO:0000313" key="2">
    <source>
        <dbReference type="EMBL" id="RXJ89979.1"/>
    </source>
</evidence>
<protein>
    <recommendedName>
        <fullName evidence="5">Outer membrane protein</fullName>
    </recommendedName>
</protein>
<dbReference type="EMBL" id="CP031367">
    <property type="protein sequence ID" value="AXK48490.1"/>
    <property type="molecule type" value="Genomic_DNA"/>
</dbReference>
<reference evidence="2 4" key="1">
    <citation type="submission" date="2017-10" db="EMBL/GenBank/DDBJ databases">
        <title>Genomics of the genus Arcobacter.</title>
        <authorList>
            <person name="Perez-Cataluna A."/>
            <person name="Figueras M.J."/>
        </authorList>
    </citation>
    <scope>NUCLEOTIDE SEQUENCE [LARGE SCALE GENOMIC DNA]</scope>
    <source>
        <strain evidence="2 4">LMG 25534</strain>
    </source>
</reference>